<sequence length="587" mass="63789">MKNLSKILASLAILVAVGLGIFSCLPPQKSSQERMPNMVDMPHHFESAHRPNISRAYDMGKVAPPTMRSAPNRREMAESTDSFAQKDENSFKLVANNPLSTFSSDVDTASYAIVRKVIESGRLPSPDMVRIEELLNSFSYSYQAPKGDEPISINLELAPALWNPAHKIARIGLQAKAIDWDKRKPFNLVFLIDTSGSMAGENRLGLVQKSLKLLVENLSSKDSVGIVTYAGSSTIALKPTNDKKKILKAIDSLSAGGSTHGSAGIEDAYELAQKHFIQSGYNRVILATDGDFNVGITSESELLKLIKQKAQSGIYLSVFGYGMGNYKDSMLQKLADFGNGNYGYIDTLLEAKKHLVEQVGATLITVAKDVKIQVEFNPAKVAAYRLIGYEKRVLNDEDFNDDSKDAGEMGSSHRVTALYEIVPVGVESSLATLNNAKLAPDAKGIIDPLKYAQTTKTQSPSQANSAGSAEWLNVKIRHKEPANKARNDESSKLIEQALDSSAILATPSADMRFAQSVAGFGLLLMDSKFVDSSFRGIDSKNSAQSRNGYQTILDTLSQQGVCDDSYKQEFLGLVAKASRLANLAKGK</sequence>
<accession>A0ACC6FPU7</accession>
<dbReference type="EMBL" id="JANURN010000001">
    <property type="protein sequence ID" value="MDL0081249.1"/>
    <property type="molecule type" value="Genomic_DNA"/>
</dbReference>
<organism evidence="1 2">
    <name type="scientific">Helicobacter zhangjianzhongii</name>
    <dbReference type="NCBI Taxonomy" id="2974574"/>
    <lineage>
        <taxon>Bacteria</taxon>
        <taxon>Pseudomonadati</taxon>
        <taxon>Campylobacterota</taxon>
        <taxon>Epsilonproteobacteria</taxon>
        <taxon>Campylobacterales</taxon>
        <taxon>Helicobacteraceae</taxon>
        <taxon>Helicobacter</taxon>
    </lineage>
</organism>
<proteinExistence type="predicted"/>
<gene>
    <name evidence="1" type="ORF">NYG90_00895</name>
</gene>
<name>A0ACC6FPU7_9HELI</name>
<evidence type="ECO:0000313" key="1">
    <source>
        <dbReference type="EMBL" id="MDL0081249.1"/>
    </source>
</evidence>
<evidence type="ECO:0000313" key="2">
    <source>
        <dbReference type="Proteomes" id="UP001173802"/>
    </source>
</evidence>
<dbReference type="Proteomes" id="UP001173802">
    <property type="component" value="Unassembled WGS sequence"/>
</dbReference>
<keyword evidence="2" id="KW-1185">Reference proteome</keyword>
<reference evidence="1 2" key="1">
    <citation type="journal article" date="2023" name="Microorganisms">
        <title>Isolation and Genomic Characteristics of Cat-Borne Campylobacter felis sp. nov. and Sheep-Borne Campylobacter ovis sp. nov.</title>
        <authorList>
            <person name="Wang H."/>
            <person name="Li Y."/>
            <person name="Gu Y."/>
            <person name="Zhou G."/>
            <person name="Chen X."/>
            <person name="Zhang X."/>
            <person name="Shao Z."/>
            <person name="Zhang J."/>
            <person name="Zhang M."/>
        </authorList>
    </citation>
    <scope>NUCLEOTIDE SEQUENCE [LARGE SCALE GENOMIC DNA]</scope>
    <source>
        <strain evidence="1 2">XJK30-2</strain>
    </source>
</reference>
<protein>
    <submittedName>
        <fullName evidence="1">VWA domain-containing protein</fullName>
    </submittedName>
</protein>
<comment type="caution">
    <text evidence="1">The sequence shown here is derived from an EMBL/GenBank/DDBJ whole genome shotgun (WGS) entry which is preliminary data.</text>
</comment>